<reference evidence="3 4" key="1">
    <citation type="submission" date="2019-01" db="EMBL/GenBank/DDBJ databases">
        <title>Filimonas sp. strain TTM-71.</title>
        <authorList>
            <person name="Chen W.-M."/>
        </authorList>
    </citation>
    <scope>NUCLEOTIDE SEQUENCE [LARGE SCALE GENOMIC DNA]</scope>
    <source>
        <strain evidence="3 4">TTM-71</strain>
    </source>
</reference>
<dbReference type="EMBL" id="SDHZ01000001">
    <property type="protein sequence ID" value="RXK85383.1"/>
    <property type="molecule type" value="Genomic_DNA"/>
</dbReference>
<evidence type="ECO:0000256" key="1">
    <source>
        <dbReference type="SAM" id="Coils"/>
    </source>
</evidence>
<gene>
    <name evidence="3" type="ORF">ESB13_00730</name>
</gene>
<feature type="signal peptide" evidence="2">
    <location>
        <begin position="1"/>
        <end position="25"/>
    </location>
</feature>
<dbReference type="AlphaFoldDB" id="A0A4Q1DA11"/>
<feature type="chain" id="PRO_5020995237" evidence="2">
    <location>
        <begin position="26"/>
        <end position="472"/>
    </location>
</feature>
<sequence length="472" mass="52238">MRQHFLITLLLAAFCCCASLCQVQAQDSLAKVTDAYLNAVTGKSEKINAKLEQASGKLLSKMQRQETKLYRKLAKKDSVKARQMLESANGKYQQLQQKLKDLLNGKKIPYISSLDTMTTSLSFLKGKELGAGQAGKLAEASKAVDNLSGTLAQSEQINAFIKERQQQLKEQLSKYDMGKQLKSINKEVYYYQQQVQEYKALLKDRKKMEEKALGLLRESPVFKDFMKKNSYLSRLFPATPGSSNGTGMAGLQTRAQVQQLISQRLGASAAAAGGANPLQSQLQAAQGQLDQLKDKVNKLGGGSSDMTMPEGFKPNNQRTKSFLQRIEFGFNVQSQGSNNFLPSISDMALTAGYKLSDKSIIGLGASYKMGWGKPFNDIRLSSEGVGLRSFIDVKAKGSIWITGGYEMNYLQAFAKVEDLRKPDAWQKSGLLGLTKKYKIGKKQGNLQLLWDFLSYSQVPKAPALKFRVGYTL</sequence>
<comment type="caution">
    <text evidence="3">The sequence shown here is derived from an EMBL/GenBank/DDBJ whole genome shotgun (WGS) entry which is preliminary data.</text>
</comment>
<organism evidence="3 4">
    <name type="scientific">Filimonas effusa</name>
    <dbReference type="NCBI Taxonomy" id="2508721"/>
    <lineage>
        <taxon>Bacteria</taxon>
        <taxon>Pseudomonadati</taxon>
        <taxon>Bacteroidota</taxon>
        <taxon>Chitinophagia</taxon>
        <taxon>Chitinophagales</taxon>
        <taxon>Chitinophagaceae</taxon>
        <taxon>Filimonas</taxon>
    </lineage>
</organism>
<evidence type="ECO:0000313" key="4">
    <source>
        <dbReference type="Proteomes" id="UP000290545"/>
    </source>
</evidence>
<dbReference type="RefSeq" id="WP_129001135.1">
    <property type="nucleotide sequence ID" value="NZ_SDHZ01000001.1"/>
</dbReference>
<feature type="coiled-coil region" evidence="1">
    <location>
        <begin position="151"/>
        <end position="218"/>
    </location>
</feature>
<keyword evidence="2" id="KW-0732">Signal</keyword>
<keyword evidence="1" id="KW-0175">Coiled coil</keyword>
<name>A0A4Q1DA11_9BACT</name>
<dbReference type="OrthoDB" id="629901at2"/>
<proteinExistence type="predicted"/>
<dbReference type="Proteomes" id="UP000290545">
    <property type="component" value="Unassembled WGS sequence"/>
</dbReference>
<evidence type="ECO:0000256" key="2">
    <source>
        <dbReference type="SAM" id="SignalP"/>
    </source>
</evidence>
<accession>A0A4Q1DA11</accession>
<evidence type="ECO:0000313" key="3">
    <source>
        <dbReference type="EMBL" id="RXK85383.1"/>
    </source>
</evidence>
<feature type="coiled-coil region" evidence="1">
    <location>
        <begin position="78"/>
        <end position="105"/>
    </location>
</feature>
<protein>
    <submittedName>
        <fullName evidence="3">Uncharacterized protein</fullName>
    </submittedName>
</protein>
<keyword evidence="4" id="KW-1185">Reference proteome</keyword>